<organism evidence="2 3">
    <name type="scientific">Hermanssonia centrifuga</name>
    <dbReference type="NCBI Taxonomy" id="98765"/>
    <lineage>
        <taxon>Eukaryota</taxon>
        <taxon>Fungi</taxon>
        <taxon>Dikarya</taxon>
        <taxon>Basidiomycota</taxon>
        <taxon>Agaricomycotina</taxon>
        <taxon>Agaricomycetes</taxon>
        <taxon>Polyporales</taxon>
        <taxon>Meruliaceae</taxon>
        <taxon>Hermanssonia</taxon>
    </lineage>
</organism>
<protein>
    <submittedName>
        <fullName evidence="2">Uncharacterized protein</fullName>
    </submittedName>
</protein>
<comment type="caution">
    <text evidence="2">The sequence shown here is derived from an EMBL/GenBank/DDBJ whole genome shotgun (WGS) entry which is preliminary data.</text>
</comment>
<evidence type="ECO:0000313" key="3">
    <source>
        <dbReference type="Proteomes" id="UP000186601"/>
    </source>
</evidence>
<reference evidence="2 3" key="1">
    <citation type="submission" date="2018-02" db="EMBL/GenBank/DDBJ databases">
        <title>Genome sequence of the basidiomycete white-rot fungus Phlebia centrifuga.</title>
        <authorList>
            <person name="Granchi Z."/>
            <person name="Peng M."/>
            <person name="de Vries R.P."/>
            <person name="Hilden K."/>
            <person name="Makela M.R."/>
            <person name="Grigoriev I."/>
            <person name="Riley R."/>
        </authorList>
    </citation>
    <scope>NUCLEOTIDE SEQUENCE [LARGE SCALE GENOMIC DNA]</scope>
    <source>
        <strain evidence="2 3">FBCC195</strain>
    </source>
</reference>
<name>A0A2R6NV84_9APHY</name>
<dbReference type="Proteomes" id="UP000186601">
    <property type="component" value="Unassembled WGS sequence"/>
</dbReference>
<keyword evidence="3" id="KW-1185">Reference proteome</keyword>
<feature type="region of interest" description="Disordered" evidence="1">
    <location>
        <begin position="24"/>
        <end position="51"/>
    </location>
</feature>
<evidence type="ECO:0000256" key="1">
    <source>
        <dbReference type="SAM" id="MobiDB-lite"/>
    </source>
</evidence>
<dbReference type="AlphaFoldDB" id="A0A2R6NV84"/>
<dbReference type="EMBL" id="MLYV02000794">
    <property type="protein sequence ID" value="PSR77441.1"/>
    <property type="molecule type" value="Genomic_DNA"/>
</dbReference>
<accession>A0A2R6NV84</accession>
<evidence type="ECO:0000313" key="2">
    <source>
        <dbReference type="EMBL" id="PSR77441.1"/>
    </source>
</evidence>
<feature type="compositionally biased region" description="Basic and acidic residues" evidence="1">
    <location>
        <begin position="36"/>
        <end position="45"/>
    </location>
</feature>
<sequence>MRKGPSFPHLISFWKHQQLITTGVGRDIRSPSPNLRDTREPRRVYESTNRQSDLQDDVDELYCCDK</sequence>
<proteinExistence type="predicted"/>
<gene>
    <name evidence="2" type="ORF">PHLCEN_2v7872</name>
</gene>